<keyword evidence="2" id="KW-0812">Transmembrane</keyword>
<name>A0A4Q4N4L9_ALTAL</name>
<protein>
    <submittedName>
        <fullName evidence="3">Uncharacterized protein</fullName>
    </submittedName>
</protein>
<keyword evidence="2" id="KW-1133">Transmembrane helix</keyword>
<accession>A0A4Q4N4L9</accession>
<gene>
    <name evidence="3" type="ORF">AA0117_g10404</name>
</gene>
<feature type="compositionally biased region" description="Basic and acidic residues" evidence="1">
    <location>
        <begin position="444"/>
        <end position="466"/>
    </location>
</feature>
<keyword evidence="2" id="KW-0472">Membrane</keyword>
<organism evidence="3 4">
    <name type="scientific">Alternaria alternata</name>
    <name type="common">Alternaria rot fungus</name>
    <name type="synonym">Torula alternata</name>
    <dbReference type="NCBI Taxonomy" id="5599"/>
    <lineage>
        <taxon>Eukaryota</taxon>
        <taxon>Fungi</taxon>
        <taxon>Dikarya</taxon>
        <taxon>Ascomycota</taxon>
        <taxon>Pezizomycotina</taxon>
        <taxon>Dothideomycetes</taxon>
        <taxon>Pleosporomycetidae</taxon>
        <taxon>Pleosporales</taxon>
        <taxon>Pleosporineae</taxon>
        <taxon>Pleosporaceae</taxon>
        <taxon>Alternaria</taxon>
        <taxon>Alternaria sect. Alternaria</taxon>
        <taxon>Alternaria alternata complex</taxon>
    </lineage>
</organism>
<feature type="region of interest" description="Disordered" evidence="1">
    <location>
        <begin position="430"/>
        <end position="486"/>
    </location>
</feature>
<dbReference type="Proteomes" id="UP000291422">
    <property type="component" value="Unassembled WGS sequence"/>
</dbReference>
<dbReference type="AlphaFoldDB" id="A0A4Q4N4L9"/>
<evidence type="ECO:0000256" key="1">
    <source>
        <dbReference type="SAM" id="MobiDB-lite"/>
    </source>
</evidence>
<reference evidence="4" key="1">
    <citation type="journal article" date="2019" name="bioRxiv">
        <title>Genomics, evolutionary history and diagnostics of the Alternaria alternata species group including apple and Asian pear pathotypes.</title>
        <authorList>
            <person name="Armitage A.D."/>
            <person name="Cockerton H.M."/>
            <person name="Sreenivasaprasad S."/>
            <person name="Woodhall J.W."/>
            <person name="Lane C.R."/>
            <person name="Harrison R.J."/>
            <person name="Clarkson J.P."/>
        </authorList>
    </citation>
    <scope>NUCLEOTIDE SEQUENCE [LARGE SCALE GENOMIC DNA]</scope>
    <source>
        <strain evidence="4">FERA 1177</strain>
    </source>
</reference>
<sequence>MATRPRCQSDSLQGRNIKKPFIPSVLGPTKWAQQRVPTIEVTADPKGKGKAVDYTSRTPIADEFMSEAFKSQRCSTSSMSSIESASTEQADLSHLSTDMYAPGPSSSKPVHPRSTPIPFFPSPPVTSARVSVPETGVTISQSDSAPVPTRGHRSEFEGNGGCTSETSSVCTERPTHPEVYLSAATSSTRRDNPKANRPNGGREICLQVPAPKVKPVFDVVAGYHGLELFRISDAVPYLLGTRNIRTRLASITEDNLSHTPNIHPGKISCGSPDAYSSLDLSLMAILHSLRNASSTRQAVRNWYTQGLATRKDSLILYEHTAATGPEQTLVSAAKFHDMAQTWQLLRNPSNKSGDPPHAINSWIDILTGLHKQNVDISKIDTKLYYELTTVLEGEALRRRIAEIARWSRTGHLDKRYAVWCKYVEGTKEKKTKVTESQHTVAPVSRKEKDTRTDDLNAKRFAHEQPHHQHQHHLGRPRSFVSDDDEKAQRRAGKAVRAFTAATAAALETQRKERIDKQGGVMRGMARGWANRKKRNTVLFVLFITFFLGPLVGVLLWAMAMRKFDWTPGAGEGY</sequence>
<feature type="region of interest" description="Disordered" evidence="1">
    <location>
        <begin position="137"/>
        <end position="174"/>
    </location>
</feature>
<evidence type="ECO:0000313" key="3">
    <source>
        <dbReference type="EMBL" id="RYN70574.1"/>
    </source>
</evidence>
<evidence type="ECO:0000256" key="2">
    <source>
        <dbReference type="SAM" id="Phobius"/>
    </source>
</evidence>
<evidence type="ECO:0000313" key="4">
    <source>
        <dbReference type="Proteomes" id="UP000291422"/>
    </source>
</evidence>
<dbReference type="EMBL" id="PDXD01000039">
    <property type="protein sequence ID" value="RYN70574.1"/>
    <property type="molecule type" value="Genomic_DNA"/>
</dbReference>
<proteinExistence type="predicted"/>
<feature type="transmembrane region" description="Helical" evidence="2">
    <location>
        <begin position="536"/>
        <end position="559"/>
    </location>
</feature>
<dbReference type="VEuPathDB" id="FungiDB:CC77DRAFT_1054005"/>
<comment type="caution">
    <text evidence="3">The sequence shown here is derived from an EMBL/GenBank/DDBJ whole genome shotgun (WGS) entry which is preliminary data.</text>
</comment>